<organism evidence="1 2">
    <name type="scientific">Pachyramphus minor</name>
    <dbReference type="NCBI Taxonomy" id="369605"/>
    <lineage>
        <taxon>Eukaryota</taxon>
        <taxon>Metazoa</taxon>
        <taxon>Chordata</taxon>
        <taxon>Craniata</taxon>
        <taxon>Vertebrata</taxon>
        <taxon>Euteleostomi</taxon>
        <taxon>Archelosauria</taxon>
        <taxon>Archosauria</taxon>
        <taxon>Dinosauria</taxon>
        <taxon>Saurischia</taxon>
        <taxon>Theropoda</taxon>
        <taxon>Coelurosauria</taxon>
        <taxon>Aves</taxon>
        <taxon>Neognathae</taxon>
        <taxon>Neoaves</taxon>
        <taxon>Telluraves</taxon>
        <taxon>Australaves</taxon>
        <taxon>Passeriformes</taxon>
        <taxon>Tyrannidae</taxon>
        <taxon>Pachyramphus</taxon>
    </lineage>
</organism>
<dbReference type="EMBL" id="VYXB01007233">
    <property type="protein sequence ID" value="NWS18840.1"/>
    <property type="molecule type" value="Genomic_DNA"/>
</dbReference>
<comment type="caution">
    <text evidence="1">The sequence shown here is derived from an EMBL/GenBank/DDBJ whole genome shotgun (WGS) entry which is preliminary data.</text>
</comment>
<dbReference type="SUPFAM" id="SSF58069">
    <property type="entry name" value="Virus ectodomain"/>
    <property type="match status" value="1"/>
</dbReference>
<dbReference type="Proteomes" id="UP000525089">
    <property type="component" value="Unassembled WGS sequence"/>
</dbReference>
<feature type="non-terminal residue" evidence="1">
    <location>
        <position position="54"/>
    </location>
</feature>
<protein>
    <submittedName>
        <fullName evidence="1">ENR1 protein</fullName>
    </submittedName>
</protein>
<evidence type="ECO:0000313" key="2">
    <source>
        <dbReference type="Proteomes" id="UP000525089"/>
    </source>
</evidence>
<keyword evidence="2" id="KW-1185">Reference proteome</keyword>
<dbReference type="AlphaFoldDB" id="A0A7K5DES9"/>
<dbReference type="Gene3D" id="1.10.287.210">
    <property type="match status" value="1"/>
</dbReference>
<sequence>IIRLQVVIEIITNQTIQGLELLACQQTQSKAAIYQNWLVLDYFLAEEEELCGKF</sequence>
<accession>A0A7K5DES9</accession>
<gene>
    <name evidence="1" type="primary">Erv31_6</name>
    <name evidence="1" type="ORF">PACMIN_R15326</name>
</gene>
<evidence type="ECO:0000313" key="1">
    <source>
        <dbReference type="EMBL" id="NWS18840.1"/>
    </source>
</evidence>
<proteinExistence type="predicted"/>
<reference evidence="1 2" key="1">
    <citation type="submission" date="2019-09" db="EMBL/GenBank/DDBJ databases">
        <title>Bird 10,000 Genomes (B10K) Project - Family phase.</title>
        <authorList>
            <person name="Zhang G."/>
        </authorList>
    </citation>
    <scope>NUCLEOTIDE SEQUENCE [LARGE SCALE GENOMIC DNA]</scope>
    <source>
        <strain evidence="1">B10K-DU-001-72</strain>
        <tissue evidence="1">Muscle</tissue>
    </source>
</reference>
<name>A0A7K5DES9_9TYRA</name>
<feature type="non-terminal residue" evidence="1">
    <location>
        <position position="1"/>
    </location>
</feature>